<dbReference type="EMBL" id="JALJOS010000014">
    <property type="protein sequence ID" value="KAK9831076.1"/>
    <property type="molecule type" value="Genomic_DNA"/>
</dbReference>
<protein>
    <recommendedName>
        <fullName evidence="7">CAP-Gly domain-containing protein</fullName>
    </recommendedName>
</protein>
<dbReference type="Pfam" id="PF13855">
    <property type="entry name" value="LRR_8"/>
    <property type="match status" value="1"/>
</dbReference>
<evidence type="ECO:0000256" key="4">
    <source>
        <dbReference type="ARBA" id="ARBA00022614"/>
    </source>
</evidence>
<dbReference type="Gene3D" id="3.10.20.90">
    <property type="entry name" value="Phosphatidylinositol 3-kinase Catalytic Subunit, Chain A, domain 1"/>
    <property type="match status" value="1"/>
</dbReference>
<dbReference type="GO" id="GO:0005930">
    <property type="term" value="C:axoneme"/>
    <property type="evidence" value="ECO:0007669"/>
    <property type="project" value="UniProtKB-SubCell"/>
</dbReference>
<keyword evidence="3" id="KW-0963">Cytoplasm</keyword>
<feature type="domain" description="CAP-Gly" evidence="7">
    <location>
        <begin position="21"/>
        <end position="66"/>
    </location>
</feature>
<evidence type="ECO:0000256" key="3">
    <source>
        <dbReference type="ARBA" id="ARBA00022490"/>
    </source>
</evidence>
<dbReference type="SMART" id="SM01052">
    <property type="entry name" value="CAP_GLY"/>
    <property type="match status" value="1"/>
</dbReference>
<evidence type="ECO:0000256" key="5">
    <source>
        <dbReference type="ARBA" id="ARBA00022737"/>
    </source>
</evidence>
<comment type="similarity">
    <text evidence="2">Belongs to the TBCE family.</text>
</comment>
<dbReference type="InterPro" id="IPR000938">
    <property type="entry name" value="CAP-Gly_domain"/>
</dbReference>
<dbReference type="InterPro" id="IPR000626">
    <property type="entry name" value="Ubiquitin-like_dom"/>
</dbReference>
<dbReference type="InterPro" id="IPR003591">
    <property type="entry name" value="Leu-rich_rpt_typical-subtyp"/>
</dbReference>
<dbReference type="InterPro" id="IPR032675">
    <property type="entry name" value="LRR_dom_sf"/>
</dbReference>
<comment type="subcellular location">
    <subcellularLocation>
        <location evidence="1">Cytoplasm</location>
        <location evidence="1">Cytoskeleton</location>
        <location evidence="1">Cilium axoneme</location>
    </subcellularLocation>
</comment>
<dbReference type="InterPro" id="IPR044079">
    <property type="entry name" value="Ubl_TBCE"/>
</dbReference>
<evidence type="ECO:0000256" key="2">
    <source>
        <dbReference type="ARBA" id="ARBA00006286"/>
    </source>
</evidence>
<evidence type="ECO:0000259" key="7">
    <source>
        <dbReference type="PROSITE" id="PS50245"/>
    </source>
</evidence>
<dbReference type="Pfam" id="PF14560">
    <property type="entry name" value="Ubiquitin_2"/>
    <property type="match status" value="1"/>
</dbReference>
<dbReference type="InterPro" id="IPR036859">
    <property type="entry name" value="CAP-Gly_dom_sf"/>
</dbReference>
<dbReference type="AlphaFoldDB" id="A0AAW1RBB4"/>
<evidence type="ECO:0000313" key="9">
    <source>
        <dbReference type="Proteomes" id="UP001438707"/>
    </source>
</evidence>
<sequence length="522" mass="56576">MIRVGDRAELEGCRVTVRFSGSLSGKEGHWVGVEWDDVLKGKHEGKLEGQQYFSCSRPGPCGSFIKLESFQKRAVHGCSLEEALRDRYSSGVRDQDVAQGQSSRQILTAGDKLLAVQLLEHHRVQDRQADLQHLERASLSGANIATVEGVGSIAPNLEELDLSSNLLSSFKSVHQLLAELQHLRLVNLSSNQLAACTSDTAHQQLQGLILNSARATWANVLISCSAFSSLRELHLCANGIATLESDMSRMLPESLEMLALEANDLTSWSDVASLSHLPNLTQLLLSSNAISVIPLDAGTGGFKTLRMLTLGSNKLQAWQSIIALDGFTSLKELRVSGNPVILAGGSGSRYEVIARVGRLQKLNGSAISAAERQDAEIRYLRRAMGDVQRSNAETQDHHSSTRIQELQERYGDLGAAASVASGNTSLGSNMLDLVLHCIASSAGRALEPQHKKVPVSMTVGKLKQLIDRLFKLSPGDQALLVKAKTDPLPLPLDGDDNLELQRFDIQGGSSIFIDDRNSEQPL</sequence>
<keyword evidence="4" id="KW-0433">Leucine-rich repeat</keyword>
<evidence type="ECO:0000256" key="1">
    <source>
        <dbReference type="ARBA" id="ARBA00004430"/>
    </source>
</evidence>
<proteinExistence type="inferred from homology"/>
<name>A0AAW1RBB4_9CHLO</name>
<dbReference type="InterPro" id="IPR050836">
    <property type="entry name" value="SDS22/Internalin_LRR"/>
</dbReference>
<keyword evidence="6" id="KW-0143">Chaperone</keyword>
<dbReference type="Proteomes" id="UP001438707">
    <property type="component" value="Unassembled WGS sequence"/>
</dbReference>
<reference evidence="8 9" key="1">
    <citation type="journal article" date="2024" name="Nat. Commun.">
        <title>Phylogenomics reveals the evolutionary origins of lichenization in chlorophyte algae.</title>
        <authorList>
            <person name="Puginier C."/>
            <person name="Libourel C."/>
            <person name="Otte J."/>
            <person name="Skaloud P."/>
            <person name="Haon M."/>
            <person name="Grisel S."/>
            <person name="Petersen M."/>
            <person name="Berrin J.G."/>
            <person name="Delaux P.M."/>
            <person name="Dal Grande F."/>
            <person name="Keller J."/>
        </authorList>
    </citation>
    <scope>NUCLEOTIDE SEQUENCE [LARGE SCALE GENOMIC DNA]</scope>
    <source>
        <strain evidence="8 9">SAG 2145</strain>
    </source>
</reference>
<accession>A0AAW1RBB4</accession>
<dbReference type="PANTHER" id="PTHR46652:SF3">
    <property type="entry name" value="LEUCINE-RICH REPEAT-CONTAINING PROTEIN 9"/>
    <property type="match status" value="1"/>
</dbReference>
<dbReference type="SUPFAM" id="SSF52058">
    <property type="entry name" value="L domain-like"/>
    <property type="match status" value="1"/>
</dbReference>
<gene>
    <name evidence="8" type="ORF">WJX74_002445</name>
</gene>
<keyword evidence="5" id="KW-0677">Repeat</keyword>
<keyword evidence="9" id="KW-1185">Reference proteome</keyword>
<dbReference type="PROSITE" id="PS51450">
    <property type="entry name" value="LRR"/>
    <property type="match status" value="1"/>
</dbReference>
<dbReference type="SUPFAM" id="SSF74924">
    <property type="entry name" value="Cap-Gly domain"/>
    <property type="match status" value="1"/>
</dbReference>
<dbReference type="PANTHER" id="PTHR46652">
    <property type="entry name" value="LEUCINE-RICH REPEAT AND IQ DOMAIN-CONTAINING PROTEIN 1-RELATED"/>
    <property type="match status" value="1"/>
</dbReference>
<comment type="caution">
    <text evidence="8">The sequence shown here is derived from an EMBL/GenBank/DDBJ whole genome shotgun (WGS) entry which is preliminary data.</text>
</comment>
<organism evidence="8 9">
    <name type="scientific">Apatococcus lobatus</name>
    <dbReference type="NCBI Taxonomy" id="904363"/>
    <lineage>
        <taxon>Eukaryota</taxon>
        <taxon>Viridiplantae</taxon>
        <taxon>Chlorophyta</taxon>
        <taxon>core chlorophytes</taxon>
        <taxon>Trebouxiophyceae</taxon>
        <taxon>Chlorellales</taxon>
        <taxon>Chlorellaceae</taxon>
        <taxon>Apatococcus</taxon>
    </lineage>
</organism>
<dbReference type="SMART" id="SM00369">
    <property type="entry name" value="LRR_TYP"/>
    <property type="match status" value="4"/>
</dbReference>
<evidence type="ECO:0000256" key="6">
    <source>
        <dbReference type="ARBA" id="ARBA00023186"/>
    </source>
</evidence>
<dbReference type="Gene3D" id="2.30.30.190">
    <property type="entry name" value="CAP Gly-rich-like domain"/>
    <property type="match status" value="1"/>
</dbReference>
<dbReference type="SUPFAM" id="SSF54236">
    <property type="entry name" value="Ubiquitin-like"/>
    <property type="match status" value="1"/>
</dbReference>
<dbReference type="Pfam" id="PF01302">
    <property type="entry name" value="CAP_GLY"/>
    <property type="match status" value="1"/>
</dbReference>
<dbReference type="InterPro" id="IPR001611">
    <property type="entry name" value="Leu-rich_rpt"/>
</dbReference>
<dbReference type="PROSITE" id="PS50245">
    <property type="entry name" value="CAP_GLY_2"/>
    <property type="match status" value="1"/>
</dbReference>
<evidence type="ECO:0000313" key="8">
    <source>
        <dbReference type="EMBL" id="KAK9831076.1"/>
    </source>
</evidence>
<dbReference type="InterPro" id="IPR029071">
    <property type="entry name" value="Ubiquitin-like_domsf"/>
</dbReference>
<dbReference type="CDD" id="cd17044">
    <property type="entry name" value="Ubl_TBCE"/>
    <property type="match status" value="1"/>
</dbReference>
<dbReference type="Gene3D" id="3.80.10.10">
    <property type="entry name" value="Ribonuclease Inhibitor"/>
    <property type="match status" value="2"/>
</dbReference>